<proteinExistence type="predicted"/>
<evidence type="ECO:0000256" key="5">
    <source>
        <dbReference type="SAM" id="Phobius"/>
    </source>
</evidence>
<feature type="transmembrane region" description="Helical" evidence="5">
    <location>
        <begin position="12"/>
        <end position="31"/>
    </location>
</feature>
<name>A0AAD7Q4E3_QUISA</name>
<evidence type="ECO:0000313" key="6">
    <source>
        <dbReference type="EMBL" id="KAJ7974534.1"/>
    </source>
</evidence>
<feature type="region of interest" description="Disordered" evidence="4">
    <location>
        <begin position="68"/>
        <end position="89"/>
    </location>
</feature>
<feature type="transmembrane region" description="Helical" evidence="5">
    <location>
        <begin position="37"/>
        <end position="55"/>
    </location>
</feature>
<evidence type="ECO:0000256" key="2">
    <source>
        <dbReference type="ARBA" id="ARBA00022989"/>
    </source>
</evidence>
<comment type="caution">
    <text evidence="6">The sequence shown here is derived from an EMBL/GenBank/DDBJ whole genome shotgun (WGS) entry which is preliminary data.</text>
</comment>
<sequence length="89" mass="9441">MWGIHVKGPVYITSFKPLSIAIGAAMSAIFLCDDLHLGSVVGAVILSTGFYAVIWGKAKKEDHFHEDSGFGSLGPSSNAETPLLTSFKT</sequence>
<accession>A0AAD7Q4E3</accession>
<keyword evidence="1 5" id="KW-0812">Transmembrane</keyword>
<evidence type="ECO:0000256" key="4">
    <source>
        <dbReference type="SAM" id="MobiDB-lite"/>
    </source>
</evidence>
<dbReference type="Proteomes" id="UP001163823">
    <property type="component" value="Chromosome 3"/>
</dbReference>
<dbReference type="PANTHER" id="PTHR31218">
    <property type="entry name" value="WAT1-RELATED PROTEIN"/>
    <property type="match status" value="1"/>
</dbReference>
<gene>
    <name evidence="6" type="ORF">O6P43_004590</name>
</gene>
<reference evidence="6" key="1">
    <citation type="journal article" date="2023" name="Science">
        <title>Elucidation of the pathway for biosynthesis of saponin adjuvants from the soapbark tree.</title>
        <authorList>
            <person name="Reed J."/>
            <person name="Orme A."/>
            <person name="El-Demerdash A."/>
            <person name="Owen C."/>
            <person name="Martin L.B.B."/>
            <person name="Misra R.C."/>
            <person name="Kikuchi S."/>
            <person name="Rejzek M."/>
            <person name="Martin A.C."/>
            <person name="Harkess A."/>
            <person name="Leebens-Mack J."/>
            <person name="Louveau T."/>
            <person name="Stephenson M.J."/>
            <person name="Osbourn A."/>
        </authorList>
    </citation>
    <scope>NUCLEOTIDE SEQUENCE</scope>
    <source>
        <strain evidence="6">S10</strain>
    </source>
</reference>
<dbReference type="AlphaFoldDB" id="A0AAD7Q4E3"/>
<keyword evidence="2 5" id="KW-1133">Transmembrane helix</keyword>
<dbReference type="GO" id="GO:0016020">
    <property type="term" value="C:membrane"/>
    <property type="evidence" value="ECO:0007669"/>
    <property type="project" value="InterPro"/>
</dbReference>
<keyword evidence="7" id="KW-1185">Reference proteome</keyword>
<evidence type="ECO:0000256" key="3">
    <source>
        <dbReference type="ARBA" id="ARBA00023136"/>
    </source>
</evidence>
<dbReference type="KEGG" id="qsa:O6P43_004590"/>
<organism evidence="6 7">
    <name type="scientific">Quillaja saponaria</name>
    <name type="common">Soap bark tree</name>
    <dbReference type="NCBI Taxonomy" id="32244"/>
    <lineage>
        <taxon>Eukaryota</taxon>
        <taxon>Viridiplantae</taxon>
        <taxon>Streptophyta</taxon>
        <taxon>Embryophyta</taxon>
        <taxon>Tracheophyta</taxon>
        <taxon>Spermatophyta</taxon>
        <taxon>Magnoliopsida</taxon>
        <taxon>eudicotyledons</taxon>
        <taxon>Gunneridae</taxon>
        <taxon>Pentapetalae</taxon>
        <taxon>rosids</taxon>
        <taxon>fabids</taxon>
        <taxon>Fabales</taxon>
        <taxon>Quillajaceae</taxon>
        <taxon>Quillaja</taxon>
    </lineage>
</organism>
<dbReference type="InterPro" id="IPR030184">
    <property type="entry name" value="WAT1-related"/>
</dbReference>
<keyword evidence="3 5" id="KW-0472">Membrane</keyword>
<evidence type="ECO:0000313" key="7">
    <source>
        <dbReference type="Proteomes" id="UP001163823"/>
    </source>
</evidence>
<dbReference type="EMBL" id="JARAOO010000003">
    <property type="protein sequence ID" value="KAJ7974534.1"/>
    <property type="molecule type" value="Genomic_DNA"/>
</dbReference>
<feature type="compositionally biased region" description="Polar residues" evidence="4">
    <location>
        <begin position="74"/>
        <end position="89"/>
    </location>
</feature>
<dbReference type="GO" id="GO:0022857">
    <property type="term" value="F:transmembrane transporter activity"/>
    <property type="evidence" value="ECO:0007669"/>
    <property type="project" value="InterPro"/>
</dbReference>
<protein>
    <submittedName>
        <fullName evidence="6">WAT1-related protein</fullName>
    </submittedName>
</protein>
<evidence type="ECO:0000256" key="1">
    <source>
        <dbReference type="ARBA" id="ARBA00022692"/>
    </source>
</evidence>